<dbReference type="CDD" id="cd16015">
    <property type="entry name" value="LTA_synthase"/>
    <property type="match status" value="1"/>
</dbReference>
<feature type="transmembrane region" description="Helical" evidence="6">
    <location>
        <begin position="35"/>
        <end position="55"/>
    </location>
</feature>
<keyword evidence="3 6" id="KW-0812">Transmembrane</keyword>
<keyword evidence="4 6" id="KW-1133">Transmembrane helix</keyword>
<organism evidence="8 9">
    <name type="scientific">Acidithiobacillus concretivorus</name>
    <dbReference type="NCBI Taxonomy" id="3063952"/>
    <lineage>
        <taxon>Bacteria</taxon>
        <taxon>Pseudomonadati</taxon>
        <taxon>Pseudomonadota</taxon>
        <taxon>Acidithiobacillia</taxon>
        <taxon>Acidithiobacillales</taxon>
        <taxon>Acidithiobacillaceae</taxon>
        <taxon>Acidithiobacillus</taxon>
    </lineage>
</organism>
<dbReference type="PANTHER" id="PTHR47371">
    <property type="entry name" value="LIPOTEICHOIC ACID SYNTHASE"/>
    <property type="match status" value="1"/>
</dbReference>
<dbReference type="Gene3D" id="3.40.720.10">
    <property type="entry name" value="Alkaline Phosphatase, subunit A"/>
    <property type="match status" value="1"/>
</dbReference>
<evidence type="ECO:0000256" key="3">
    <source>
        <dbReference type="ARBA" id="ARBA00022692"/>
    </source>
</evidence>
<keyword evidence="2" id="KW-1003">Cell membrane</keyword>
<dbReference type="RefSeq" id="WP_215864196.1">
    <property type="nucleotide sequence ID" value="NZ_JABELD010000079.1"/>
</dbReference>
<evidence type="ECO:0000256" key="2">
    <source>
        <dbReference type="ARBA" id="ARBA00022475"/>
    </source>
</evidence>
<dbReference type="InterPro" id="IPR050448">
    <property type="entry name" value="OpgB/LTA_synthase_biosynth"/>
</dbReference>
<dbReference type="Proteomes" id="UP001197028">
    <property type="component" value="Unassembled WGS sequence"/>
</dbReference>
<feature type="domain" description="Sulfatase N-terminal" evidence="7">
    <location>
        <begin position="272"/>
        <end position="496"/>
    </location>
</feature>
<dbReference type="InterPro" id="IPR017850">
    <property type="entry name" value="Alkaline_phosphatase_core_sf"/>
</dbReference>
<reference evidence="8 9" key="1">
    <citation type="journal article" date="2021" name="ISME J.">
        <title>Genomic evolution of the class Acidithiobacillia: deep-branching Proteobacteria living in extreme acidic conditions.</title>
        <authorList>
            <person name="Moya-Beltran A."/>
            <person name="Beard S."/>
            <person name="Rojas-Villalobos C."/>
            <person name="Issotta F."/>
            <person name="Gallardo Y."/>
            <person name="Ulloa R."/>
            <person name="Giaveno A."/>
            <person name="Degli Esposti M."/>
            <person name="Johnson D.B."/>
            <person name="Quatrini R."/>
        </authorList>
    </citation>
    <scope>NUCLEOTIDE SEQUENCE [LARGE SCALE GENOMIC DNA]</scope>
    <source>
        <strain evidence="8 9">ATCC 19703</strain>
    </source>
</reference>
<protein>
    <submittedName>
        <fullName evidence="8">LTA synthase family protein</fullName>
    </submittedName>
</protein>
<feature type="transmembrane region" description="Helical" evidence="6">
    <location>
        <begin position="112"/>
        <end position="132"/>
    </location>
</feature>
<comment type="subcellular location">
    <subcellularLocation>
        <location evidence="1">Cell membrane</location>
        <topology evidence="1">Multi-pass membrane protein</topology>
    </subcellularLocation>
</comment>
<feature type="transmembrane region" description="Helical" evidence="6">
    <location>
        <begin position="144"/>
        <end position="163"/>
    </location>
</feature>
<dbReference type="SUPFAM" id="SSF53649">
    <property type="entry name" value="Alkaline phosphatase-like"/>
    <property type="match status" value="1"/>
</dbReference>
<dbReference type="Pfam" id="PF00884">
    <property type="entry name" value="Sulfatase"/>
    <property type="match status" value="1"/>
</dbReference>
<evidence type="ECO:0000256" key="6">
    <source>
        <dbReference type="SAM" id="Phobius"/>
    </source>
</evidence>
<dbReference type="PANTHER" id="PTHR47371:SF3">
    <property type="entry name" value="PHOSPHOGLYCEROL TRANSFERASE I"/>
    <property type="match status" value="1"/>
</dbReference>
<evidence type="ECO:0000256" key="4">
    <source>
        <dbReference type="ARBA" id="ARBA00022989"/>
    </source>
</evidence>
<evidence type="ECO:0000313" key="8">
    <source>
        <dbReference type="EMBL" id="MBU2739272.1"/>
    </source>
</evidence>
<evidence type="ECO:0000313" key="9">
    <source>
        <dbReference type="Proteomes" id="UP001197028"/>
    </source>
</evidence>
<sequence>MTELLWPWCLGIGWLLSFAAEALVHPRPKLLGRPLWTYLLHSGLWLLIFTFFLLIVQRPIFAMLAGLGIWLAVVLVGNAKAASLREPFVFMDFEYFTDAIKHPRLYLPFLGLWRAIALGIIAVAVIGTALWAETPLTAQMPWLAFLKYGALLLFAAACLLWVGDRWSDAPSLQPDKDIRDMGFAPSLWLYGWAERAPVQVPAARPFGPWSEPQPVIPGQNPNISESSPSHTESPGHLVIVQSESFFDARRLWPHIAPEVFRDFDAARRQCVQSGQIRVPPWGANTIRTEFSLLTGWSPAALGIHQFQPYRFLARRPLPSIAWRLKAQGYRTICIHPYPSSFYARSTIYPLLGFDDFLDVAEFTPKDRSGPYTGDRAVADKTLQILQGATQPTFIFIITMENHGPLHLESVSAAEKKTLLLQEPSVSADDLAIYLRHVRNAGAMLQQFMSELPKLSLPSVLGFYGDHVPIMEKLYEARHFEDGRTDYWLWSSRHPAPGSPPQPEIAVEELGVHALALISCEIEIQRHNGLSRVGV</sequence>
<name>A0ABS5ZRY9_9PROT</name>
<dbReference type="EMBL" id="JABELD010000079">
    <property type="protein sequence ID" value="MBU2739272.1"/>
    <property type="molecule type" value="Genomic_DNA"/>
</dbReference>
<dbReference type="InterPro" id="IPR000917">
    <property type="entry name" value="Sulfatase_N"/>
</dbReference>
<comment type="caution">
    <text evidence="8">The sequence shown here is derived from an EMBL/GenBank/DDBJ whole genome shotgun (WGS) entry which is preliminary data.</text>
</comment>
<evidence type="ECO:0000259" key="7">
    <source>
        <dbReference type="Pfam" id="PF00884"/>
    </source>
</evidence>
<evidence type="ECO:0000256" key="1">
    <source>
        <dbReference type="ARBA" id="ARBA00004651"/>
    </source>
</evidence>
<proteinExistence type="predicted"/>
<gene>
    <name evidence="8" type="ORF">HJG40_10850</name>
</gene>
<keyword evidence="9" id="KW-1185">Reference proteome</keyword>
<feature type="transmembrane region" description="Helical" evidence="6">
    <location>
        <begin position="60"/>
        <end position="79"/>
    </location>
</feature>
<evidence type="ECO:0000256" key="5">
    <source>
        <dbReference type="ARBA" id="ARBA00023136"/>
    </source>
</evidence>
<accession>A0ABS5ZRY9</accession>
<keyword evidence="5 6" id="KW-0472">Membrane</keyword>